<evidence type="ECO:0000313" key="3">
    <source>
        <dbReference type="Proteomes" id="UP000184342"/>
    </source>
</evidence>
<keyword evidence="2" id="KW-0808">Transferase</keyword>
<dbReference type="AlphaFoldDB" id="A0A1M6GUG4"/>
<dbReference type="GO" id="GO:0016740">
    <property type="term" value="F:transferase activity"/>
    <property type="evidence" value="ECO:0007669"/>
    <property type="project" value="UniProtKB-KW"/>
</dbReference>
<dbReference type="Proteomes" id="UP000184342">
    <property type="component" value="Unassembled WGS sequence"/>
</dbReference>
<dbReference type="SUPFAM" id="SSF55729">
    <property type="entry name" value="Acyl-CoA N-acyltransferases (Nat)"/>
    <property type="match status" value="1"/>
</dbReference>
<gene>
    <name evidence="2" type="ORF">SAMN02745691_01395</name>
</gene>
<evidence type="ECO:0000313" key="2">
    <source>
        <dbReference type="EMBL" id="SHJ13606.1"/>
    </source>
</evidence>
<proteinExistence type="predicted"/>
<dbReference type="RefSeq" id="WP_073993641.1">
    <property type="nucleotide sequence ID" value="NZ_FQYT01000013.1"/>
</dbReference>
<dbReference type="STRING" id="1122934.SAMN02745691_01395"/>
<organism evidence="2 3">
    <name type="scientific">Parasporobacterium paucivorans DSM 15970</name>
    <dbReference type="NCBI Taxonomy" id="1122934"/>
    <lineage>
        <taxon>Bacteria</taxon>
        <taxon>Bacillati</taxon>
        <taxon>Bacillota</taxon>
        <taxon>Clostridia</taxon>
        <taxon>Lachnospirales</taxon>
        <taxon>Lachnospiraceae</taxon>
        <taxon>Parasporobacterium</taxon>
    </lineage>
</organism>
<dbReference type="OrthoDB" id="2534164at2"/>
<name>A0A1M6GUG4_9FIRM</name>
<dbReference type="InterPro" id="IPR016181">
    <property type="entry name" value="Acyl_CoA_acyltransferase"/>
</dbReference>
<dbReference type="Pfam" id="PF13480">
    <property type="entry name" value="Acetyltransf_6"/>
    <property type="match status" value="1"/>
</dbReference>
<feature type="domain" description="BioF2-like acetyltransferase" evidence="1">
    <location>
        <begin position="178"/>
        <end position="298"/>
    </location>
</feature>
<sequence>MNFEIIDSEEEFLQLREKWNSIAASMEDATPFQTWEWNFAWWKNSEDEILLHIIKGYEGTEIYGIAPLVIRNGTTSFIGGEHIDYGLFLIHKKKYEVISGFVDMLRKDADAFVLQQMPSHSPQIHSIKRILSGKNKCLIREMTRTAYISLREYEDFDDYYTLLSKNLRQNTIRPSIKSGITFQHAEINDDILHTILSLYEERQRERINRSGLSWLPGMLKNKDAQPLYSVYIARIEDDDAAFMVTMTYNNRIFLWLTAYAPAHGNIYPGQGLYYHIIRYGFEQKIDVISFMRGDYDFKLRWNCDMDTNYSVYGYPTHISCLKARITFFLRQRLRKLVYSNQTIHRFYQKRAGGK</sequence>
<dbReference type="InterPro" id="IPR038740">
    <property type="entry name" value="BioF2-like_GNAT_dom"/>
</dbReference>
<reference evidence="2 3" key="1">
    <citation type="submission" date="2016-11" db="EMBL/GenBank/DDBJ databases">
        <authorList>
            <person name="Jaros S."/>
            <person name="Januszkiewicz K."/>
            <person name="Wedrychowicz H."/>
        </authorList>
    </citation>
    <scope>NUCLEOTIDE SEQUENCE [LARGE SCALE GENOMIC DNA]</scope>
    <source>
        <strain evidence="2 3">DSM 15970</strain>
    </source>
</reference>
<keyword evidence="3" id="KW-1185">Reference proteome</keyword>
<dbReference type="EMBL" id="FQYT01000013">
    <property type="protein sequence ID" value="SHJ13606.1"/>
    <property type="molecule type" value="Genomic_DNA"/>
</dbReference>
<dbReference type="Gene3D" id="3.40.630.30">
    <property type="match status" value="1"/>
</dbReference>
<accession>A0A1M6GUG4</accession>
<evidence type="ECO:0000259" key="1">
    <source>
        <dbReference type="Pfam" id="PF13480"/>
    </source>
</evidence>
<protein>
    <submittedName>
        <fullName evidence="2">Acetyltransferase involved in cellulose biosynthesis, CelD/BcsL family</fullName>
    </submittedName>
</protein>